<evidence type="ECO:0000256" key="4">
    <source>
        <dbReference type="ARBA" id="ARBA00022692"/>
    </source>
</evidence>
<evidence type="ECO:0000256" key="6">
    <source>
        <dbReference type="ARBA" id="ARBA00023136"/>
    </source>
</evidence>
<dbReference type="RefSeq" id="WP_208844175.1">
    <property type="nucleotide sequence ID" value="NZ_CP072133.1"/>
</dbReference>
<feature type="transmembrane region" description="Helical" evidence="7">
    <location>
        <begin position="143"/>
        <end position="161"/>
    </location>
</feature>
<feature type="transmembrane region" description="Helical" evidence="7">
    <location>
        <begin position="415"/>
        <end position="435"/>
    </location>
</feature>
<keyword evidence="6 7" id="KW-0472">Membrane</keyword>
<name>A0A975HLX3_9GAMM</name>
<feature type="transmembrane region" description="Helical" evidence="7">
    <location>
        <begin position="359"/>
        <end position="378"/>
    </location>
</feature>
<dbReference type="GO" id="GO:0005886">
    <property type="term" value="C:plasma membrane"/>
    <property type="evidence" value="ECO:0007669"/>
    <property type="project" value="UniProtKB-SubCell"/>
</dbReference>
<feature type="transmembrane region" description="Helical" evidence="7">
    <location>
        <begin position="38"/>
        <end position="64"/>
    </location>
</feature>
<comment type="subcellular location">
    <subcellularLocation>
        <location evidence="1">Cell membrane</location>
        <topology evidence="1">Multi-pass membrane protein</topology>
    </subcellularLocation>
</comment>
<feature type="transmembrane region" description="Helical" evidence="7">
    <location>
        <begin position="447"/>
        <end position="469"/>
    </location>
</feature>
<feature type="transmembrane region" description="Helical" evidence="7">
    <location>
        <begin position="384"/>
        <end position="403"/>
    </location>
</feature>
<sequence>MKKLNTAIAHTIFGKLGIYAIQIITLMLYARMFSPENFGAVASIVVFIAFFQLLTDIGIGPVIINEKNTKNEELGGIYFITIILGSLTSIFFYLLTGPILDYYHYDFSPIVLYISIPTIFFSCISIVPYTLLIKELKFLTVSYIDAVSHIITLIFIASLFGMEVDPLFLLMSKTSIYSISRFFLLKYYEQNTKLGNYSITRNFSFVKRNYRMAAYQFGFGLINYFARNLDNLLVGKYLGAAKLGLYDQAYQLMRYPLQLISFSLSSAIQPVLSEYKDNKIILEREHVYLVGKLVIIGVLISLVIHFNADTIVYILLGSKWSGVSELIRVLNYSLPIQMVIATSGGFFQALGRFDLLFRAGLIGSIIFVTNIVFAIYLFENLLAVTYAVTISFIVNSISIYFIMYKYGFGISSIKFRLSLLVSLFKCVPLFFPFLIFDVLKVYFELNILTMVINLFLPFFICIPYIYFLVLKRRAT</sequence>
<accession>A0A975HLX3</accession>
<keyword evidence="9" id="KW-1185">Reference proteome</keyword>
<evidence type="ECO:0000313" key="8">
    <source>
        <dbReference type="EMBL" id="QTH72551.1"/>
    </source>
</evidence>
<feature type="transmembrane region" description="Helical" evidence="7">
    <location>
        <begin position="110"/>
        <end position="131"/>
    </location>
</feature>
<dbReference type="KEGG" id="pxi:J5O05_07035"/>
<evidence type="ECO:0000256" key="1">
    <source>
        <dbReference type="ARBA" id="ARBA00004651"/>
    </source>
</evidence>
<evidence type="ECO:0000256" key="2">
    <source>
        <dbReference type="ARBA" id="ARBA00007430"/>
    </source>
</evidence>
<dbReference type="PANTHER" id="PTHR30250:SF10">
    <property type="entry name" value="LIPOPOLYSACCHARIDE BIOSYNTHESIS PROTEIN WZXC"/>
    <property type="match status" value="1"/>
</dbReference>
<feature type="transmembrane region" description="Helical" evidence="7">
    <location>
        <begin position="326"/>
        <end position="347"/>
    </location>
</feature>
<dbReference type="PANTHER" id="PTHR30250">
    <property type="entry name" value="PST FAMILY PREDICTED COLANIC ACID TRANSPORTER"/>
    <property type="match status" value="1"/>
</dbReference>
<keyword evidence="3" id="KW-1003">Cell membrane</keyword>
<evidence type="ECO:0000313" key="9">
    <source>
        <dbReference type="Proteomes" id="UP000664904"/>
    </source>
</evidence>
<feature type="transmembrane region" description="Helical" evidence="7">
    <location>
        <begin position="12"/>
        <end position="32"/>
    </location>
</feature>
<keyword evidence="4 7" id="KW-0812">Transmembrane</keyword>
<feature type="transmembrane region" description="Helical" evidence="7">
    <location>
        <begin position="167"/>
        <end position="188"/>
    </location>
</feature>
<organism evidence="8 9">
    <name type="scientific">Pseudoalteromonas xiamenensis</name>
    <dbReference type="NCBI Taxonomy" id="882626"/>
    <lineage>
        <taxon>Bacteria</taxon>
        <taxon>Pseudomonadati</taxon>
        <taxon>Pseudomonadota</taxon>
        <taxon>Gammaproteobacteria</taxon>
        <taxon>Alteromonadales</taxon>
        <taxon>Pseudoalteromonadaceae</taxon>
        <taxon>Pseudoalteromonas</taxon>
    </lineage>
</organism>
<reference evidence="8" key="1">
    <citation type="submission" date="2021-03" db="EMBL/GenBank/DDBJ databases">
        <title>Complete Genome of Pseudoalteromonas xiamenensis STKMTI.2, a new potential marine bacterium producing anti-Vibrio compounds.</title>
        <authorList>
            <person name="Handayani D.P."/>
            <person name="Isnansetyo A."/>
            <person name="Istiqomah I."/>
            <person name="Jumina J."/>
        </authorList>
    </citation>
    <scope>NUCLEOTIDE SEQUENCE</scope>
    <source>
        <strain evidence="8">STKMTI.2</strain>
    </source>
</reference>
<evidence type="ECO:0000256" key="5">
    <source>
        <dbReference type="ARBA" id="ARBA00022989"/>
    </source>
</evidence>
<keyword evidence="5 7" id="KW-1133">Transmembrane helix</keyword>
<dbReference type="AlphaFoldDB" id="A0A975HLX3"/>
<evidence type="ECO:0000256" key="3">
    <source>
        <dbReference type="ARBA" id="ARBA00022475"/>
    </source>
</evidence>
<protein>
    <submittedName>
        <fullName evidence="8">Oligosaccharide flippase family protein</fullName>
    </submittedName>
</protein>
<feature type="transmembrane region" description="Helical" evidence="7">
    <location>
        <begin position="287"/>
        <end position="306"/>
    </location>
</feature>
<dbReference type="EMBL" id="CP072133">
    <property type="protein sequence ID" value="QTH72551.1"/>
    <property type="molecule type" value="Genomic_DNA"/>
</dbReference>
<evidence type="ECO:0000256" key="7">
    <source>
        <dbReference type="SAM" id="Phobius"/>
    </source>
</evidence>
<gene>
    <name evidence="8" type="ORF">J5O05_07035</name>
</gene>
<dbReference type="Pfam" id="PF13440">
    <property type="entry name" value="Polysacc_synt_3"/>
    <property type="match status" value="1"/>
</dbReference>
<comment type="similarity">
    <text evidence="2">Belongs to the polysaccharide synthase family.</text>
</comment>
<feature type="transmembrane region" description="Helical" evidence="7">
    <location>
        <begin position="76"/>
        <end position="95"/>
    </location>
</feature>
<dbReference type="InterPro" id="IPR050833">
    <property type="entry name" value="Poly_Biosynth_Transport"/>
</dbReference>
<proteinExistence type="inferred from homology"/>
<dbReference type="Proteomes" id="UP000664904">
    <property type="component" value="Chromosome"/>
</dbReference>